<dbReference type="Proteomes" id="UP000049983">
    <property type="component" value="Unassembled WGS sequence"/>
</dbReference>
<feature type="domain" description="HTH hxlR-type" evidence="4">
    <location>
        <begin position="9"/>
        <end position="108"/>
    </location>
</feature>
<organism evidence="5 6">
    <name type="scientific">Roseibium album</name>
    <dbReference type="NCBI Taxonomy" id="311410"/>
    <lineage>
        <taxon>Bacteria</taxon>
        <taxon>Pseudomonadati</taxon>
        <taxon>Pseudomonadota</taxon>
        <taxon>Alphaproteobacteria</taxon>
        <taxon>Hyphomicrobiales</taxon>
        <taxon>Stappiaceae</taxon>
        <taxon>Roseibium</taxon>
    </lineage>
</organism>
<gene>
    <name evidence="5" type="primary">hxlR_2</name>
    <name evidence="5" type="ORF">LA5096_03586</name>
</gene>
<reference evidence="6" key="1">
    <citation type="submission" date="2015-07" db="EMBL/GenBank/DDBJ databases">
        <authorList>
            <person name="Rodrigo-Torres Lidia"/>
            <person name="Arahal R.David."/>
        </authorList>
    </citation>
    <scope>NUCLEOTIDE SEQUENCE [LARGE SCALE GENOMIC DNA]</scope>
    <source>
        <strain evidence="6">CECT 5096</strain>
    </source>
</reference>
<dbReference type="InterPro" id="IPR002577">
    <property type="entry name" value="HTH_HxlR"/>
</dbReference>
<dbReference type="Gene3D" id="1.10.10.10">
    <property type="entry name" value="Winged helix-like DNA-binding domain superfamily/Winged helix DNA-binding domain"/>
    <property type="match status" value="1"/>
</dbReference>
<proteinExistence type="predicted"/>
<dbReference type="EMBL" id="CXWC01000011">
    <property type="protein sequence ID" value="CTQ73255.1"/>
    <property type="molecule type" value="Genomic_DNA"/>
</dbReference>
<protein>
    <submittedName>
        <fullName evidence="5">HTH-type transcriptional activator HxlR</fullName>
    </submittedName>
</protein>
<evidence type="ECO:0000313" key="5">
    <source>
        <dbReference type="EMBL" id="CTQ73255.1"/>
    </source>
</evidence>
<evidence type="ECO:0000259" key="4">
    <source>
        <dbReference type="PROSITE" id="PS51118"/>
    </source>
</evidence>
<accession>A0A0M6ZD94</accession>
<evidence type="ECO:0000256" key="1">
    <source>
        <dbReference type="ARBA" id="ARBA00023015"/>
    </source>
</evidence>
<dbReference type="GO" id="GO:0006355">
    <property type="term" value="P:regulation of DNA-templated transcription"/>
    <property type="evidence" value="ECO:0007669"/>
    <property type="project" value="UniProtKB-ARBA"/>
</dbReference>
<keyword evidence="3" id="KW-0804">Transcription</keyword>
<dbReference type="GO" id="GO:0003677">
    <property type="term" value="F:DNA binding"/>
    <property type="evidence" value="ECO:0007669"/>
    <property type="project" value="UniProtKB-KW"/>
</dbReference>
<dbReference type="AlphaFoldDB" id="A0A0M6ZD94"/>
<dbReference type="OrthoDB" id="9800350at2"/>
<sequence length="113" mass="13265">MKDISRAHCPIRRATDILTDQWSFLILREFFLEGRKRRFQDLQQELGLSPNTLSNRLKHLENTGILERRLYSSHPPRAEYVLTEMGARFGPVLEALYDWGTSYPETDKKPKSD</sequence>
<dbReference type="STRING" id="311410.LA5095_00446"/>
<dbReference type="CDD" id="cd00090">
    <property type="entry name" value="HTH_ARSR"/>
    <property type="match status" value="1"/>
</dbReference>
<keyword evidence="1" id="KW-0805">Transcription regulation</keyword>
<dbReference type="GeneID" id="97670924"/>
<evidence type="ECO:0000256" key="3">
    <source>
        <dbReference type="ARBA" id="ARBA00023163"/>
    </source>
</evidence>
<dbReference type="Pfam" id="PF01638">
    <property type="entry name" value="HxlR"/>
    <property type="match status" value="1"/>
</dbReference>
<keyword evidence="6" id="KW-1185">Reference proteome</keyword>
<dbReference type="InterPro" id="IPR036390">
    <property type="entry name" value="WH_DNA-bd_sf"/>
</dbReference>
<dbReference type="InterPro" id="IPR036388">
    <property type="entry name" value="WH-like_DNA-bd_sf"/>
</dbReference>
<evidence type="ECO:0000256" key="2">
    <source>
        <dbReference type="ARBA" id="ARBA00023125"/>
    </source>
</evidence>
<dbReference type="RefSeq" id="WP_055111537.1">
    <property type="nucleotide sequence ID" value="NZ_CANKXR010000001.1"/>
</dbReference>
<dbReference type="InterPro" id="IPR011991">
    <property type="entry name" value="ArsR-like_HTH"/>
</dbReference>
<dbReference type="PANTHER" id="PTHR33204:SF18">
    <property type="entry name" value="TRANSCRIPTIONAL REGULATORY PROTEIN"/>
    <property type="match status" value="1"/>
</dbReference>
<dbReference type="PROSITE" id="PS51118">
    <property type="entry name" value="HTH_HXLR"/>
    <property type="match status" value="1"/>
</dbReference>
<dbReference type="PANTHER" id="PTHR33204">
    <property type="entry name" value="TRANSCRIPTIONAL REGULATOR, MARR FAMILY"/>
    <property type="match status" value="1"/>
</dbReference>
<evidence type="ECO:0000313" key="6">
    <source>
        <dbReference type="Proteomes" id="UP000049983"/>
    </source>
</evidence>
<name>A0A0M6ZD94_9HYPH</name>
<keyword evidence="2" id="KW-0238">DNA-binding</keyword>
<dbReference type="SUPFAM" id="SSF46785">
    <property type="entry name" value="Winged helix' DNA-binding domain"/>
    <property type="match status" value="1"/>
</dbReference>